<evidence type="ECO:0000256" key="2">
    <source>
        <dbReference type="ARBA" id="ARBA00023015"/>
    </source>
</evidence>
<dbReference type="Pfam" id="PF03514">
    <property type="entry name" value="GRAS"/>
    <property type="match status" value="1"/>
</dbReference>
<organism evidence="7">
    <name type="scientific">Medicago truncatula</name>
    <name type="common">Barrel medic</name>
    <name type="synonym">Medicago tribuloides</name>
    <dbReference type="NCBI Taxonomy" id="3880"/>
    <lineage>
        <taxon>Eukaryota</taxon>
        <taxon>Viridiplantae</taxon>
        <taxon>Streptophyta</taxon>
        <taxon>Embryophyta</taxon>
        <taxon>Tracheophyta</taxon>
        <taxon>Spermatophyta</taxon>
        <taxon>Magnoliopsida</taxon>
        <taxon>eudicotyledons</taxon>
        <taxon>Gunneridae</taxon>
        <taxon>Pentapetalae</taxon>
        <taxon>rosids</taxon>
        <taxon>fabids</taxon>
        <taxon>Fabales</taxon>
        <taxon>Fabaceae</taxon>
        <taxon>Papilionoideae</taxon>
        <taxon>50 kb inversion clade</taxon>
        <taxon>NPAAA clade</taxon>
        <taxon>Hologalegina</taxon>
        <taxon>IRL clade</taxon>
        <taxon>Trifolieae</taxon>
        <taxon>Medicago</taxon>
    </lineage>
</organism>
<feature type="region of interest" description="Disordered" evidence="6">
    <location>
        <begin position="193"/>
        <end position="217"/>
    </location>
</feature>
<dbReference type="Gramene" id="rna12382">
    <property type="protein sequence ID" value="RHN76104.1"/>
    <property type="gene ID" value="gene12382"/>
</dbReference>
<dbReference type="EMBL" id="PSQE01000002">
    <property type="protein sequence ID" value="RHN76104.1"/>
    <property type="molecule type" value="Genomic_DNA"/>
</dbReference>
<dbReference type="GO" id="GO:0009610">
    <property type="term" value="P:response to symbiotic fungus"/>
    <property type="evidence" value="ECO:0007669"/>
    <property type="project" value="UniProtKB-ARBA"/>
</dbReference>
<comment type="subcellular location">
    <subcellularLocation>
        <location evidence="1">Nucleus</location>
    </subcellularLocation>
</comment>
<evidence type="ECO:0000256" key="4">
    <source>
        <dbReference type="ARBA" id="ARBA00023242"/>
    </source>
</evidence>
<sequence length="687" mass="78488">MLSPNTFLQDFSVPNSVNQVTNGFELEDSPSSPSSSGTSSNGESLETTRYSNNILRYINDILMDEEDDLEQKPCMLQECLRLQAAEKSFYDVLGHNQPSPNDSTDPDGNFDHDASFERNGSSYTTDNSYESNWVNHVVEFDSSSIQLQTPLIEKNYDDLTEADPVVIETRGDKHFCNGTWSWNDIQPVTVKEVSPSTVPEKRSHKMDNDNGTCNEQEGRASKVSAIFSDELEPPEILDEVLLYQTGKTLTQHQQASYNYDSGGKEKETHSLLKKASTTKNVAAVDLWTMLNQCAQAVASYDQRNTDELLKQIRQHSSPFGDGLQRLAHYFANGLEIRLAAETPSYQPLYVATAGDMLKAYKLFVTASPLQRMTNALLTKTIFKIVKNESSVHVIDFGICYGFQWPCLVRKLSLRPGGPPKLRITGIELPQRGFRPAERVEETGRRLANYCKKFNVPFEYNFIAQKWETIRLKDLKIDRNEITLVSCLYRLKNLPDETVALNCPREAVLKLIRKINPKVFFHGVANGSYNAPFFLTRFKEALYHFSSLFDMFEANVPREDTQRSMLERGLFGRDAINVIACEGAERVERPETYKQWQVRNKRAGFKQIRLDSDLVNETKAMVKKEYHKDFVVDVDCKWVLKGWKGRILYALSAWLIHQSFPNQMNILGFSDTIFQNIYCKSLNFLFQF</sequence>
<evidence type="ECO:0000256" key="6">
    <source>
        <dbReference type="SAM" id="MobiDB-lite"/>
    </source>
</evidence>
<evidence type="ECO:0000256" key="3">
    <source>
        <dbReference type="ARBA" id="ARBA00023163"/>
    </source>
</evidence>
<keyword evidence="3" id="KW-0804">Transcription</keyword>
<feature type="compositionally biased region" description="Low complexity" evidence="6">
    <location>
        <begin position="29"/>
        <end position="46"/>
    </location>
</feature>
<dbReference type="Proteomes" id="UP000265566">
    <property type="component" value="Chromosome 2"/>
</dbReference>
<evidence type="ECO:0000256" key="1">
    <source>
        <dbReference type="ARBA" id="ARBA00004123"/>
    </source>
</evidence>
<feature type="region of interest" description="Disordered" evidence="6">
    <location>
        <begin position="92"/>
        <end position="127"/>
    </location>
</feature>
<evidence type="ECO:0000256" key="5">
    <source>
        <dbReference type="PROSITE-ProRule" id="PRU01191"/>
    </source>
</evidence>
<feature type="region of interest" description="SAW" evidence="5">
    <location>
        <begin position="579"/>
        <end position="654"/>
    </location>
</feature>
<dbReference type="AlphaFoldDB" id="A0A396JG48"/>
<gene>
    <name evidence="7" type="ORF">MtrunA17_Chr2g0328411</name>
</gene>
<feature type="region of interest" description="VHIID" evidence="5">
    <location>
        <begin position="360"/>
        <end position="425"/>
    </location>
</feature>
<keyword evidence="2" id="KW-0805">Transcription regulation</keyword>
<comment type="similarity">
    <text evidence="5">Belongs to the GRAS family.</text>
</comment>
<dbReference type="PROSITE" id="PS50985">
    <property type="entry name" value="GRAS"/>
    <property type="match status" value="1"/>
</dbReference>
<keyword evidence="4" id="KW-0539">Nucleus</keyword>
<evidence type="ECO:0000313" key="7">
    <source>
        <dbReference type="EMBL" id="RHN76104.1"/>
    </source>
</evidence>
<dbReference type="InterPro" id="IPR005202">
    <property type="entry name" value="TF_GRAS"/>
</dbReference>
<proteinExistence type="inferred from homology"/>
<feature type="region of interest" description="Leucine repeat II (LRII)" evidence="5">
    <location>
        <begin position="441"/>
        <end position="473"/>
    </location>
</feature>
<feature type="compositionally biased region" description="Basic and acidic residues" evidence="6">
    <location>
        <begin position="199"/>
        <end position="208"/>
    </location>
</feature>
<feature type="short sequence motif" description="VHIID" evidence="5">
    <location>
        <begin position="391"/>
        <end position="395"/>
    </location>
</feature>
<dbReference type="GO" id="GO:0005634">
    <property type="term" value="C:nucleus"/>
    <property type="evidence" value="ECO:0007669"/>
    <property type="project" value="UniProtKB-SubCell"/>
</dbReference>
<protein>
    <submittedName>
        <fullName evidence="7">Putative transcription factor GRAS family</fullName>
    </submittedName>
</protein>
<comment type="caution">
    <text evidence="7">The sequence shown here is derived from an EMBL/GenBank/DDBJ whole genome shotgun (WGS) entry which is preliminary data.</text>
</comment>
<name>A0A396JG48_MEDTR</name>
<feature type="region of interest" description="Disordered" evidence="6">
    <location>
        <begin position="21"/>
        <end position="46"/>
    </location>
</feature>
<dbReference type="PANTHER" id="PTHR31636">
    <property type="entry name" value="OSJNBA0084A10.13 PROTEIN-RELATED"/>
    <property type="match status" value="1"/>
</dbReference>
<feature type="compositionally biased region" description="Polar residues" evidence="6">
    <location>
        <begin position="118"/>
        <end position="127"/>
    </location>
</feature>
<accession>A0A396JG48</accession>
<reference evidence="7" key="1">
    <citation type="journal article" date="2018" name="Nat. Plants">
        <title>Whole-genome landscape of Medicago truncatula symbiotic genes.</title>
        <authorList>
            <person name="Pecrix Y."/>
            <person name="Gamas P."/>
            <person name="Carrere S."/>
        </authorList>
    </citation>
    <scope>NUCLEOTIDE SEQUENCE</scope>
    <source>
        <tissue evidence="7">Leaves</tissue>
    </source>
</reference>
<comment type="caution">
    <text evidence="5">Lacks conserved residue(s) required for the propagation of feature annotation.</text>
</comment>